<evidence type="ECO:0000313" key="6">
    <source>
        <dbReference type="EMBL" id="TLK31986.1"/>
    </source>
</evidence>
<dbReference type="CDD" id="cd00761">
    <property type="entry name" value="Glyco_tranf_GTA_type"/>
    <property type="match status" value="1"/>
</dbReference>
<reference evidence="6 7" key="1">
    <citation type="submission" date="2019-04" db="EMBL/GenBank/DDBJ databases">
        <title>Deinococcus metalilatus MA1002 mutant No.5.</title>
        <authorList>
            <person name="Park W."/>
            <person name="Park C."/>
        </authorList>
    </citation>
    <scope>NUCLEOTIDE SEQUENCE [LARGE SCALE GENOMIC DNA]</scope>
    <source>
        <strain evidence="6 7">MA1002-m5</strain>
    </source>
</reference>
<sequence length="647" mass="73172">MLSSSSSPLVSVLMPTFKQASFLPRALESLLAQSWEDWELIVVDDGSPDDTAQIIQPYLADPRISFHQLERNTGLGAALNYATALAQGRYLAYLPSDDVYYTDHLARLVGVLEAQPSVDLAYGGVRWDYKHYGPTLRGEAAVGREAEFLGLPPEDKSQPTSGNLLALVQVLHRRREGLPRWTERAERVSDSLEVDFWRALLDGGARFAYAGAITCEWVGHPDQRHHIIAGIPGGLSRYRAHYGIGRGEYLNFQPSRGMRVNEWERYGRFASAAHAPRPDGLKILLVGSLGFNPERMLALEERGHKLYGLWSPDPETWDATGPFSYGHIEDIPLDECWPERVRAVRPNVIYALLNLQALPLIERVLDARLGIPFVFHFKEGPFPGDGLWPALVRVLKESDGLIFISPENREWYRLALGGHLDESRTFILDGDLPKIDWMTDEWSPKLSQGDGEIHTVCAGRPLGLEPLSELARQGIHVHFYGTHFHEWFPNWTRSGLESGFLHLHPTVEPQDWVRELSRYDAAWVQQFDSFNGGDLRRATWDDLNLPARLGTYAAAGLPWIMRDNRHSLVAMQTLAQNHDFGVFYRDFADLAAQLRDQPRLEELTANARAARRLFAFDTHADELVDFFRRVLAAQAFLQDERVAQGDD</sequence>
<dbReference type="SUPFAM" id="SSF53448">
    <property type="entry name" value="Nucleotide-diphospho-sugar transferases"/>
    <property type="match status" value="1"/>
</dbReference>
<dbReference type="InterPro" id="IPR001173">
    <property type="entry name" value="Glyco_trans_2-like"/>
</dbReference>
<protein>
    <submittedName>
        <fullName evidence="5 6">Glycosyltransferase</fullName>
    </submittedName>
</protein>
<organism evidence="6 7">
    <name type="scientific">Deinococcus metallilatus</name>
    <dbReference type="NCBI Taxonomy" id="1211322"/>
    <lineage>
        <taxon>Bacteria</taxon>
        <taxon>Thermotogati</taxon>
        <taxon>Deinococcota</taxon>
        <taxon>Deinococci</taxon>
        <taxon>Deinococcales</taxon>
        <taxon>Deinococcaceae</taxon>
        <taxon>Deinococcus</taxon>
    </lineage>
</organism>
<dbReference type="AlphaFoldDB" id="A0AAJ5F733"/>
<evidence type="ECO:0000256" key="1">
    <source>
        <dbReference type="ARBA" id="ARBA00006739"/>
    </source>
</evidence>
<evidence type="ECO:0000256" key="2">
    <source>
        <dbReference type="ARBA" id="ARBA00022676"/>
    </source>
</evidence>
<accession>A0AAJ5F733</accession>
<dbReference type="GO" id="GO:0016757">
    <property type="term" value="F:glycosyltransferase activity"/>
    <property type="evidence" value="ECO:0007669"/>
    <property type="project" value="UniProtKB-KW"/>
</dbReference>
<feature type="domain" description="Glycosyltransferase 2-like" evidence="4">
    <location>
        <begin position="11"/>
        <end position="136"/>
    </location>
</feature>
<dbReference type="Gene3D" id="3.40.50.2000">
    <property type="entry name" value="Glycogen Phosphorylase B"/>
    <property type="match status" value="1"/>
</dbReference>
<dbReference type="EMBL" id="JACHFV010000001">
    <property type="protein sequence ID" value="MBB5293256.1"/>
    <property type="molecule type" value="Genomic_DNA"/>
</dbReference>
<comment type="similarity">
    <text evidence="1">Belongs to the glycosyltransferase 2 family.</text>
</comment>
<keyword evidence="2" id="KW-0328">Glycosyltransferase</keyword>
<evidence type="ECO:0000313" key="8">
    <source>
        <dbReference type="Proteomes" id="UP000536909"/>
    </source>
</evidence>
<dbReference type="Gene3D" id="3.90.550.10">
    <property type="entry name" value="Spore Coat Polysaccharide Biosynthesis Protein SpsA, Chain A"/>
    <property type="match status" value="1"/>
</dbReference>
<dbReference type="InterPro" id="IPR050834">
    <property type="entry name" value="Glycosyltransf_2"/>
</dbReference>
<name>A0AAJ5F733_9DEIO</name>
<gene>
    <name evidence="6" type="ORF">FCS05_00525</name>
    <name evidence="5" type="ORF">HNQ10_000069</name>
</gene>
<dbReference type="EMBL" id="VBRC01000001">
    <property type="protein sequence ID" value="TLK31986.1"/>
    <property type="molecule type" value="Genomic_DNA"/>
</dbReference>
<dbReference type="Proteomes" id="UP000536909">
    <property type="component" value="Unassembled WGS sequence"/>
</dbReference>
<dbReference type="SUPFAM" id="SSF53756">
    <property type="entry name" value="UDP-Glycosyltransferase/glycogen phosphorylase"/>
    <property type="match status" value="1"/>
</dbReference>
<dbReference type="InterPro" id="IPR029044">
    <property type="entry name" value="Nucleotide-diphossugar_trans"/>
</dbReference>
<proteinExistence type="inferred from homology"/>
<evidence type="ECO:0000313" key="5">
    <source>
        <dbReference type="EMBL" id="MBB5293256.1"/>
    </source>
</evidence>
<dbReference type="RefSeq" id="WP_129117320.1">
    <property type="nucleotide sequence ID" value="NZ_BSUI01000012.1"/>
</dbReference>
<evidence type="ECO:0000313" key="7">
    <source>
        <dbReference type="Proteomes" id="UP000308000"/>
    </source>
</evidence>
<reference evidence="5 8" key="2">
    <citation type="submission" date="2020-08" db="EMBL/GenBank/DDBJ databases">
        <title>Genomic Encyclopedia of Type Strains, Phase IV (KMG-IV): sequencing the most valuable type-strain genomes for metagenomic binning, comparative biology and taxonomic classification.</title>
        <authorList>
            <person name="Goeker M."/>
        </authorList>
    </citation>
    <scope>NUCLEOTIDE SEQUENCE [LARGE SCALE GENOMIC DNA]</scope>
    <source>
        <strain evidence="5 8">DSM 105434</strain>
    </source>
</reference>
<dbReference type="PANTHER" id="PTHR43685">
    <property type="entry name" value="GLYCOSYLTRANSFERASE"/>
    <property type="match status" value="1"/>
</dbReference>
<keyword evidence="3" id="KW-0808">Transferase</keyword>
<dbReference type="Proteomes" id="UP000308000">
    <property type="component" value="Unassembled WGS sequence"/>
</dbReference>
<dbReference type="Pfam" id="PF00535">
    <property type="entry name" value="Glycos_transf_2"/>
    <property type="match status" value="1"/>
</dbReference>
<dbReference type="PANTHER" id="PTHR43685:SF5">
    <property type="entry name" value="GLYCOSYLTRANSFERASE EPSE-RELATED"/>
    <property type="match status" value="1"/>
</dbReference>
<comment type="caution">
    <text evidence="6">The sequence shown here is derived from an EMBL/GenBank/DDBJ whole genome shotgun (WGS) entry which is preliminary data.</text>
</comment>
<keyword evidence="8" id="KW-1185">Reference proteome</keyword>
<evidence type="ECO:0000259" key="4">
    <source>
        <dbReference type="Pfam" id="PF00535"/>
    </source>
</evidence>
<evidence type="ECO:0000256" key="3">
    <source>
        <dbReference type="ARBA" id="ARBA00022679"/>
    </source>
</evidence>